<evidence type="ECO:0000313" key="2">
    <source>
        <dbReference type="Proteomes" id="UP000828390"/>
    </source>
</evidence>
<dbReference type="AlphaFoldDB" id="A0A9D4CM35"/>
<reference evidence="1" key="2">
    <citation type="submission" date="2020-11" db="EMBL/GenBank/DDBJ databases">
        <authorList>
            <person name="McCartney M.A."/>
            <person name="Auch B."/>
            <person name="Kono T."/>
            <person name="Mallez S."/>
            <person name="Becker A."/>
            <person name="Gohl D.M."/>
            <person name="Silverstein K.A.T."/>
            <person name="Koren S."/>
            <person name="Bechman K.B."/>
            <person name="Herman A."/>
            <person name="Abrahante J.E."/>
            <person name="Garbe J."/>
        </authorList>
    </citation>
    <scope>NUCLEOTIDE SEQUENCE</scope>
    <source>
        <strain evidence="1">Duluth1</strain>
        <tissue evidence="1">Whole animal</tissue>
    </source>
</reference>
<reference evidence="1" key="1">
    <citation type="journal article" date="2019" name="bioRxiv">
        <title>The Genome of the Zebra Mussel, Dreissena polymorpha: A Resource for Invasive Species Research.</title>
        <authorList>
            <person name="McCartney M.A."/>
            <person name="Auch B."/>
            <person name="Kono T."/>
            <person name="Mallez S."/>
            <person name="Zhang Y."/>
            <person name="Obille A."/>
            <person name="Becker A."/>
            <person name="Abrahante J.E."/>
            <person name="Garbe J."/>
            <person name="Badalamenti J.P."/>
            <person name="Herman A."/>
            <person name="Mangelson H."/>
            <person name="Liachko I."/>
            <person name="Sullivan S."/>
            <person name="Sone E.D."/>
            <person name="Koren S."/>
            <person name="Silverstein K.A.T."/>
            <person name="Beckman K.B."/>
            <person name="Gohl D.M."/>
        </authorList>
    </citation>
    <scope>NUCLEOTIDE SEQUENCE</scope>
    <source>
        <strain evidence="1">Duluth1</strain>
        <tissue evidence="1">Whole animal</tissue>
    </source>
</reference>
<keyword evidence="2" id="KW-1185">Reference proteome</keyword>
<accession>A0A9D4CM35</accession>
<dbReference type="Proteomes" id="UP000828390">
    <property type="component" value="Unassembled WGS sequence"/>
</dbReference>
<sequence length="180" mass="20732">MIYTPLPLQIQLTTSTHLLLLQHFLDLKQDPCSLMATCLYFHLQNKRDWAIVEEESVVLLPNLLWPPKNWRRLTPDQCLLAVEFASMSLTQGERHYSLLFPERSFLIHSFHFLVLPGSAGFPLNNKARARIYTYQSLLDIANGKNQSPFTHQEDLLKALTPLSKNSSTLLDKINHIPVRI</sequence>
<proteinExistence type="predicted"/>
<organism evidence="1 2">
    <name type="scientific">Dreissena polymorpha</name>
    <name type="common">Zebra mussel</name>
    <name type="synonym">Mytilus polymorpha</name>
    <dbReference type="NCBI Taxonomy" id="45954"/>
    <lineage>
        <taxon>Eukaryota</taxon>
        <taxon>Metazoa</taxon>
        <taxon>Spiralia</taxon>
        <taxon>Lophotrochozoa</taxon>
        <taxon>Mollusca</taxon>
        <taxon>Bivalvia</taxon>
        <taxon>Autobranchia</taxon>
        <taxon>Heteroconchia</taxon>
        <taxon>Euheterodonta</taxon>
        <taxon>Imparidentia</taxon>
        <taxon>Neoheterodontei</taxon>
        <taxon>Myida</taxon>
        <taxon>Dreissenoidea</taxon>
        <taxon>Dreissenidae</taxon>
        <taxon>Dreissena</taxon>
    </lineage>
</organism>
<protein>
    <submittedName>
        <fullName evidence="1">Uncharacterized protein</fullName>
    </submittedName>
</protein>
<comment type="caution">
    <text evidence="1">The sequence shown here is derived from an EMBL/GenBank/DDBJ whole genome shotgun (WGS) entry which is preliminary data.</text>
</comment>
<gene>
    <name evidence="1" type="ORF">DPMN_053824</name>
</gene>
<evidence type="ECO:0000313" key="1">
    <source>
        <dbReference type="EMBL" id="KAH3727878.1"/>
    </source>
</evidence>
<name>A0A9D4CM35_DREPO</name>
<dbReference type="EMBL" id="JAIWYP010000012">
    <property type="protein sequence ID" value="KAH3727878.1"/>
    <property type="molecule type" value="Genomic_DNA"/>
</dbReference>